<dbReference type="PANTHER" id="PTHR10039:SF5">
    <property type="entry name" value="NACHT DOMAIN-CONTAINING PROTEIN"/>
    <property type="match status" value="1"/>
</dbReference>
<dbReference type="EMBL" id="KN847498">
    <property type="protein sequence ID" value="KIW12470.1"/>
    <property type="molecule type" value="Genomic_DNA"/>
</dbReference>
<proteinExistence type="predicted"/>
<dbReference type="GeneID" id="27336830"/>
<organism evidence="5 6">
    <name type="scientific">Exophiala spinifera</name>
    <dbReference type="NCBI Taxonomy" id="91928"/>
    <lineage>
        <taxon>Eukaryota</taxon>
        <taxon>Fungi</taxon>
        <taxon>Dikarya</taxon>
        <taxon>Ascomycota</taxon>
        <taxon>Pezizomycotina</taxon>
        <taxon>Eurotiomycetes</taxon>
        <taxon>Chaetothyriomycetidae</taxon>
        <taxon>Chaetothyriales</taxon>
        <taxon>Herpotrichiellaceae</taxon>
        <taxon>Exophiala</taxon>
    </lineage>
</organism>
<dbReference type="RefSeq" id="XP_016232686.1">
    <property type="nucleotide sequence ID" value="XM_016384063.1"/>
</dbReference>
<sequence>MVIPPLDALSIAAAVVQFVDFSCRIISKGNEYHKSIDGSLVENKELEVVAANIQDLSGRLHSTLSSKAKRALRKNLNGRTAQEQDQPLSYEEQALQAVVVDCQGFAAELLDALERLKLRGNSTRWKSFRQAFKTIWEKEKIEAMLTKLSQARQQLVVNLLVVLSTHSESEFNQIKESNARLEATLLATIKDSGASIQREIAKLSLVPSCNSIQQKETFKSTWSARNETDLSRMALALTAATRLDRANSNNTMLLDSLYFTQIAERKSNIRQAHTSTFKWVFEPRAEFEDRWTNLPRWLDGTEPGQNVYWITGKAGSGKSTLMRYLYEATETKDLLNAWAGNSKLLTACCFFWNPGNEIQKSLNGLLRTLLHELLTHSPNCIKTVAPWRWRSLDLGAKFLEPWTDAELLNVLDAFFRDTAKDTRICLFVDGLDEFHGTDETRENLIELLQSLASNDNAKICLSSRPWNIFEDAFGRGPMLRLEDLTRPDIRQYVSEKLTQHRRFEVLKQLYEEECISLVDNIVDKASGVFLWVYLVVRSLTQGLRDEDGISDLTRRLELIPADLELYFDQMLSTIDPFHLPRSSELFQLTMCTDRRLSQLTLSFIHEDKPDALVTFLRKDREAAILHAYNSTSRRVNALSKGLLEVNRTDSTNPYFMYGVDFLHRTVRDFLAMDEVRQKLEKYSKGAFPCQLRLCTAVLAQIRSLGPNFESLTDAEAFLRLLDEFLFYASALEMTRSRIPEELFAALRERLDLFDISNVVNIAGLRSREVQALDLRNNLKMFTSAHWSEGDAGDKNNQLSFFISTGLFDPVADLIGSHPDAISKKEGRPLLDYALRRDRHAAIELKLPNLQTTRFLLESGADPNQMYNERTVWHGFLSWMRDNQKIISPSQKAWADATKLMIEYGADAFPTVGAFFREIFDTQTAKELNTLLSERVAESEAETETKEGDSELSTAGIWLPRSRLEKKMKLMPAEKGDQGILAGFRQMFTWSQWG</sequence>
<dbReference type="Proteomes" id="UP000053328">
    <property type="component" value="Unassembled WGS sequence"/>
</dbReference>
<dbReference type="Gene3D" id="3.40.50.300">
    <property type="entry name" value="P-loop containing nucleotide triphosphate hydrolases"/>
    <property type="match status" value="1"/>
</dbReference>
<feature type="domain" description="NACHT-NTPase and P-loop NTPases N-terminal" evidence="2">
    <location>
        <begin position="84"/>
        <end position="155"/>
    </location>
</feature>
<evidence type="ECO:0000259" key="2">
    <source>
        <dbReference type="Pfam" id="PF17107"/>
    </source>
</evidence>
<gene>
    <name evidence="5" type="ORF">PV08_09747</name>
</gene>
<dbReference type="Pfam" id="PF25053">
    <property type="entry name" value="DUF7791"/>
    <property type="match status" value="1"/>
</dbReference>
<reference evidence="5 6" key="1">
    <citation type="submission" date="2015-01" db="EMBL/GenBank/DDBJ databases">
        <title>The Genome Sequence of Exophiala spinifera CBS89968.</title>
        <authorList>
            <consortium name="The Broad Institute Genomics Platform"/>
            <person name="Cuomo C."/>
            <person name="de Hoog S."/>
            <person name="Gorbushina A."/>
            <person name="Stielow B."/>
            <person name="Teixiera M."/>
            <person name="Abouelleil A."/>
            <person name="Chapman S.B."/>
            <person name="Priest M."/>
            <person name="Young S.K."/>
            <person name="Wortman J."/>
            <person name="Nusbaum C."/>
            <person name="Birren B."/>
        </authorList>
    </citation>
    <scope>NUCLEOTIDE SEQUENCE [LARGE SCALE GENOMIC DNA]</scope>
    <source>
        <strain evidence="5 6">CBS 89968</strain>
    </source>
</reference>
<dbReference type="InterPro" id="IPR027417">
    <property type="entry name" value="P-loop_NTPase"/>
</dbReference>
<feature type="domain" description="DUF7791" evidence="4">
    <location>
        <begin position="574"/>
        <end position="706"/>
    </location>
</feature>
<dbReference type="STRING" id="91928.A0A0D2B1E8"/>
<keyword evidence="1" id="KW-0677">Repeat</keyword>
<protein>
    <submittedName>
        <fullName evidence="5">Uncharacterized protein</fullName>
    </submittedName>
</protein>
<keyword evidence="6" id="KW-1185">Reference proteome</keyword>
<evidence type="ECO:0000259" key="3">
    <source>
        <dbReference type="Pfam" id="PF24883"/>
    </source>
</evidence>
<feature type="domain" description="Nephrocystin 3-like N-terminal" evidence="3">
    <location>
        <begin position="296"/>
        <end position="464"/>
    </location>
</feature>
<evidence type="ECO:0000259" key="4">
    <source>
        <dbReference type="Pfam" id="PF25053"/>
    </source>
</evidence>
<dbReference type="InterPro" id="IPR056884">
    <property type="entry name" value="NPHP3-like_N"/>
</dbReference>
<evidence type="ECO:0000256" key="1">
    <source>
        <dbReference type="ARBA" id="ARBA00022737"/>
    </source>
</evidence>
<dbReference type="VEuPathDB" id="FungiDB:PV08_09747"/>
<evidence type="ECO:0000313" key="6">
    <source>
        <dbReference type="Proteomes" id="UP000053328"/>
    </source>
</evidence>
<dbReference type="PANTHER" id="PTHR10039">
    <property type="entry name" value="AMELOGENIN"/>
    <property type="match status" value="1"/>
</dbReference>
<dbReference type="InterPro" id="IPR031352">
    <property type="entry name" value="SesA"/>
</dbReference>
<accession>A0A0D2B1E8</accession>
<dbReference type="InterPro" id="IPR056693">
    <property type="entry name" value="DUF7791"/>
</dbReference>
<dbReference type="Pfam" id="PF17107">
    <property type="entry name" value="SesA"/>
    <property type="match status" value="1"/>
</dbReference>
<dbReference type="AlphaFoldDB" id="A0A0D2B1E8"/>
<name>A0A0D2B1E8_9EURO</name>
<dbReference type="Pfam" id="PF24883">
    <property type="entry name" value="NPHP3_N"/>
    <property type="match status" value="1"/>
</dbReference>
<dbReference type="OrthoDB" id="443402at2759"/>
<dbReference type="HOGENOM" id="CLU_002341_6_1_1"/>
<evidence type="ECO:0000313" key="5">
    <source>
        <dbReference type="EMBL" id="KIW12470.1"/>
    </source>
</evidence>
<dbReference type="SUPFAM" id="SSF52540">
    <property type="entry name" value="P-loop containing nucleoside triphosphate hydrolases"/>
    <property type="match status" value="1"/>
</dbReference>